<proteinExistence type="predicted"/>
<keyword evidence="1" id="KW-0732">Signal</keyword>
<feature type="chain" id="PRO_5013099556" description="DUF3617 domain-containing protein" evidence="1">
    <location>
        <begin position="23"/>
        <end position="164"/>
    </location>
</feature>
<reference evidence="3" key="1">
    <citation type="submission" date="2017-06" db="EMBL/GenBank/DDBJ databases">
        <authorList>
            <person name="Varghese N."/>
            <person name="Submissions S."/>
        </authorList>
    </citation>
    <scope>NUCLEOTIDE SEQUENCE [LARGE SCALE GENOMIC DNA]</scope>
    <source>
        <strain evidence="3">Ca-68</strain>
    </source>
</reference>
<evidence type="ECO:0008006" key="4">
    <source>
        <dbReference type="Google" id="ProtNLM"/>
    </source>
</evidence>
<organism evidence="2 3">
    <name type="scientific">Methylobacillus rhizosphaerae</name>
    <dbReference type="NCBI Taxonomy" id="551994"/>
    <lineage>
        <taxon>Bacteria</taxon>
        <taxon>Pseudomonadati</taxon>
        <taxon>Pseudomonadota</taxon>
        <taxon>Betaproteobacteria</taxon>
        <taxon>Nitrosomonadales</taxon>
        <taxon>Methylophilaceae</taxon>
        <taxon>Methylobacillus</taxon>
    </lineage>
</organism>
<dbReference type="AlphaFoldDB" id="A0A238YUZ9"/>
<accession>A0A238YUZ9</accession>
<gene>
    <name evidence="2" type="ORF">SAMN05192560_0851</name>
</gene>
<dbReference type="OrthoDB" id="8536404at2"/>
<evidence type="ECO:0000313" key="3">
    <source>
        <dbReference type="Proteomes" id="UP000198305"/>
    </source>
</evidence>
<dbReference type="InterPro" id="IPR022061">
    <property type="entry name" value="DUF3617"/>
</dbReference>
<dbReference type="RefSeq" id="WP_089374983.1">
    <property type="nucleotide sequence ID" value="NZ_FZOA01000003.1"/>
</dbReference>
<name>A0A238YUZ9_9PROT</name>
<sequence length="164" mass="17776">MPRQIRLLLLCSLSCTALPAFAIDQIKPGQWETTVKMEGLPIIGQAQLEQLRQFGIELPAENNAIITQQCISPEQANLKQPMLPQLEDNCSVSNYKHQGNNISADINCNGVIKSNGRVDITLLSDSAFQGKISMQGATPIPLAQNSSVSGKWVKTACDANIPAF</sequence>
<dbReference type="Proteomes" id="UP000198305">
    <property type="component" value="Unassembled WGS sequence"/>
</dbReference>
<feature type="signal peptide" evidence="1">
    <location>
        <begin position="1"/>
        <end position="22"/>
    </location>
</feature>
<protein>
    <recommendedName>
        <fullName evidence="4">DUF3617 domain-containing protein</fullName>
    </recommendedName>
</protein>
<keyword evidence="3" id="KW-1185">Reference proteome</keyword>
<evidence type="ECO:0000313" key="2">
    <source>
        <dbReference type="EMBL" id="SNR74772.1"/>
    </source>
</evidence>
<evidence type="ECO:0000256" key="1">
    <source>
        <dbReference type="SAM" id="SignalP"/>
    </source>
</evidence>
<dbReference type="Pfam" id="PF12276">
    <property type="entry name" value="DUF3617"/>
    <property type="match status" value="1"/>
</dbReference>
<dbReference type="EMBL" id="FZOA01000003">
    <property type="protein sequence ID" value="SNR74772.1"/>
    <property type="molecule type" value="Genomic_DNA"/>
</dbReference>